<dbReference type="Gene3D" id="3.30.2020.40">
    <property type="entry name" value="Uncharacterised protein PF10387, DUF2442"/>
    <property type="match status" value="1"/>
</dbReference>
<protein>
    <submittedName>
        <fullName evidence="2">DUF2442 domain-containing protein</fullName>
    </submittedName>
</protein>
<dbReference type="Pfam" id="PF10387">
    <property type="entry name" value="DUF2442"/>
    <property type="match status" value="1"/>
</dbReference>
<dbReference type="EMBL" id="SDHX01000001">
    <property type="protein sequence ID" value="RXK55232.1"/>
    <property type="molecule type" value="Genomic_DNA"/>
</dbReference>
<feature type="region of interest" description="Disordered" evidence="1">
    <location>
        <begin position="1"/>
        <end position="34"/>
    </location>
</feature>
<sequence length="213" mass="24576">MRCPRGDPGFSRTGSATPRSTPRAPWPTTPSSQAWHLSWRPALPCAAQRRDPRRRHPAGSVYRTPGSKAAQFPRLRSFAPFFKTTLVVRRASAGDKLRYWPKPKYPRLMITIAKPDTRLAALRCQMRGRRVYLEITERRTISFPASKYDRLAYAPQVELEKIHLHDGGRIIRWETLDEEIQVEDVANHRYLHTARTMLPGESVESLAEHKYSF</sequence>
<reference evidence="2 3" key="1">
    <citation type="submission" date="2019-01" db="EMBL/GenBank/DDBJ databases">
        <title>Lacunisphaera sp. strain TWA-58.</title>
        <authorList>
            <person name="Chen W.-M."/>
        </authorList>
    </citation>
    <scope>NUCLEOTIDE SEQUENCE [LARGE SCALE GENOMIC DNA]</scope>
    <source>
        <strain evidence="2 3">TWA-58</strain>
    </source>
</reference>
<feature type="region of interest" description="Disordered" evidence="1">
    <location>
        <begin position="46"/>
        <end position="67"/>
    </location>
</feature>
<name>A0A4Q1C8T3_9BACT</name>
<dbReference type="AlphaFoldDB" id="A0A4Q1C8T3"/>
<dbReference type="Proteomes" id="UP000290218">
    <property type="component" value="Unassembled WGS sequence"/>
</dbReference>
<dbReference type="InterPro" id="IPR018841">
    <property type="entry name" value="DUF2442"/>
</dbReference>
<proteinExistence type="predicted"/>
<comment type="caution">
    <text evidence="2">The sequence shown here is derived from an EMBL/GenBank/DDBJ whole genome shotgun (WGS) entry which is preliminary data.</text>
</comment>
<keyword evidence="3" id="KW-1185">Reference proteome</keyword>
<evidence type="ECO:0000313" key="3">
    <source>
        <dbReference type="Proteomes" id="UP000290218"/>
    </source>
</evidence>
<accession>A0A4Q1C8T3</accession>
<gene>
    <name evidence="2" type="ORF">ESB00_04870</name>
</gene>
<organism evidence="2 3">
    <name type="scientific">Oleiharenicola lentus</name>
    <dbReference type="NCBI Taxonomy" id="2508720"/>
    <lineage>
        <taxon>Bacteria</taxon>
        <taxon>Pseudomonadati</taxon>
        <taxon>Verrucomicrobiota</taxon>
        <taxon>Opitutia</taxon>
        <taxon>Opitutales</taxon>
        <taxon>Opitutaceae</taxon>
        <taxon>Oleiharenicola</taxon>
    </lineage>
</organism>
<evidence type="ECO:0000313" key="2">
    <source>
        <dbReference type="EMBL" id="RXK55232.1"/>
    </source>
</evidence>
<evidence type="ECO:0000256" key="1">
    <source>
        <dbReference type="SAM" id="MobiDB-lite"/>
    </source>
</evidence>
<dbReference type="OrthoDB" id="337884at2"/>